<name>A0A0F8YDB7_9ZZZZ</name>
<gene>
    <name evidence="2" type="ORF">LCGC14_2834370</name>
</gene>
<feature type="region of interest" description="Disordered" evidence="1">
    <location>
        <begin position="64"/>
        <end position="88"/>
    </location>
</feature>
<dbReference type="AlphaFoldDB" id="A0A0F8YDB7"/>
<evidence type="ECO:0000313" key="2">
    <source>
        <dbReference type="EMBL" id="KKK79353.1"/>
    </source>
</evidence>
<reference evidence="2" key="1">
    <citation type="journal article" date="2015" name="Nature">
        <title>Complex archaea that bridge the gap between prokaryotes and eukaryotes.</title>
        <authorList>
            <person name="Spang A."/>
            <person name="Saw J.H."/>
            <person name="Jorgensen S.L."/>
            <person name="Zaremba-Niedzwiedzka K."/>
            <person name="Martijn J."/>
            <person name="Lind A.E."/>
            <person name="van Eijk R."/>
            <person name="Schleper C."/>
            <person name="Guy L."/>
            <person name="Ettema T.J."/>
        </authorList>
    </citation>
    <scope>NUCLEOTIDE SEQUENCE</scope>
</reference>
<evidence type="ECO:0000256" key="1">
    <source>
        <dbReference type="SAM" id="MobiDB-lite"/>
    </source>
</evidence>
<sequence length="88" mass="10288">MNNYIYSTPISYYESPEFSECECRICFGTELLCSLCGAPDFNEGHCNLDGWEWVECGDCKHFSEDYMKDPDRKRDEQIDREMSGDCND</sequence>
<comment type="caution">
    <text evidence="2">The sequence shown here is derived from an EMBL/GenBank/DDBJ whole genome shotgun (WGS) entry which is preliminary data.</text>
</comment>
<proteinExistence type="predicted"/>
<accession>A0A0F8YDB7</accession>
<dbReference type="EMBL" id="LAZR01054068">
    <property type="protein sequence ID" value="KKK79353.1"/>
    <property type="molecule type" value="Genomic_DNA"/>
</dbReference>
<organism evidence="2">
    <name type="scientific">marine sediment metagenome</name>
    <dbReference type="NCBI Taxonomy" id="412755"/>
    <lineage>
        <taxon>unclassified sequences</taxon>
        <taxon>metagenomes</taxon>
        <taxon>ecological metagenomes</taxon>
    </lineage>
</organism>
<protein>
    <submittedName>
        <fullName evidence="2">Uncharacterized protein</fullName>
    </submittedName>
</protein>